<reference evidence="2 3" key="1">
    <citation type="submission" date="2022-01" db="EMBL/GenBank/DDBJ databases">
        <authorList>
            <person name="Xiong W."/>
            <person name="Schranz E."/>
        </authorList>
    </citation>
    <scope>NUCLEOTIDE SEQUENCE [LARGE SCALE GENOMIC DNA]</scope>
</reference>
<accession>A0AAU9NHP9</accession>
<keyword evidence="3" id="KW-1185">Reference proteome</keyword>
<proteinExistence type="predicted"/>
<dbReference type="AlphaFoldDB" id="A0AAU9NHP9"/>
<dbReference type="EMBL" id="CAKMRJ010004445">
    <property type="protein sequence ID" value="CAH1437233.1"/>
    <property type="molecule type" value="Genomic_DNA"/>
</dbReference>
<evidence type="ECO:0000313" key="3">
    <source>
        <dbReference type="Proteomes" id="UP001157418"/>
    </source>
</evidence>
<evidence type="ECO:0000256" key="1">
    <source>
        <dbReference type="SAM" id="MobiDB-lite"/>
    </source>
</evidence>
<organism evidence="2 3">
    <name type="scientific">Lactuca virosa</name>
    <dbReference type="NCBI Taxonomy" id="75947"/>
    <lineage>
        <taxon>Eukaryota</taxon>
        <taxon>Viridiplantae</taxon>
        <taxon>Streptophyta</taxon>
        <taxon>Embryophyta</taxon>
        <taxon>Tracheophyta</taxon>
        <taxon>Spermatophyta</taxon>
        <taxon>Magnoliopsida</taxon>
        <taxon>eudicotyledons</taxon>
        <taxon>Gunneridae</taxon>
        <taxon>Pentapetalae</taxon>
        <taxon>asterids</taxon>
        <taxon>campanulids</taxon>
        <taxon>Asterales</taxon>
        <taxon>Asteraceae</taxon>
        <taxon>Cichorioideae</taxon>
        <taxon>Cichorieae</taxon>
        <taxon>Lactucinae</taxon>
        <taxon>Lactuca</taxon>
    </lineage>
</organism>
<sequence>MKAACMAFRVEGGKQVIKEHIATRKFIPGEPSALLEHTQSMHAKVKFFLEMDFASYFRLGELDMEVLRQLCSDPDAEGKHPEGSTFGVGPSSTHPGM</sequence>
<name>A0AAU9NHP9_9ASTR</name>
<evidence type="ECO:0000313" key="2">
    <source>
        <dbReference type="EMBL" id="CAH1437233.1"/>
    </source>
</evidence>
<comment type="caution">
    <text evidence="2">The sequence shown here is derived from an EMBL/GenBank/DDBJ whole genome shotgun (WGS) entry which is preliminary data.</text>
</comment>
<feature type="region of interest" description="Disordered" evidence="1">
    <location>
        <begin position="73"/>
        <end position="97"/>
    </location>
</feature>
<protein>
    <submittedName>
        <fullName evidence="2">Uncharacterized protein</fullName>
    </submittedName>
</protein>
<gene>
    <name evidence="2" type="ORF">LVIROSA_LOCUS23572</name>
</gene>
<dbReference type="Proteomes" id="UP001157418">
    <property type="component" value="Unassembled WGS sequence"/>
</dbReference>